<dbReference type="Proteomes" id="UP000608024">
    <property type="component" value="Unassembled WGS sequence"/>
</dbReference>
<dbReference type="RefSeq" id="WP_190135906.1">
    <property type="nucleotide sequence ID" value="NZ_BNBT01000027.1"/>
</dbReference>
<sequence>MIYEKTFVNRTDPRPVTWTAGSSSRSRTRSVGRSRIGILFQVDLRQQGEPQQLADGLGTPTTAAVRTVSGAFAPHGVPLDGTTGTVYATTWEGQLWRFSLHALQSRELIEIKTGA</sequence>
<reference evidence="1" key="2">
    <citation type="submission" date="2020-09" db="EMBL/GenBank/DDBJ databases">
        <authorList>
            <person name="Sun Q."/>
            <person name="Ohkuma M."/>
        </authorList>
    </citation>
    <scope>NUCLEOTIDE SEQUENCE</scope>
    <source>
        <strain evidence="1">JCM 4784</strain>
    </source>
</reference>
<evidence type="ECO:0000313" key="2">
    <source>
        <dbReference type="Proteomes" id="UP000608024"/>
    </source>
</evidence>
<reference evidence="1" key="1">
    <citation type="journal article" date="2014" name="Int. J. Syst. Evol. Microbiol.">
        <title>Complete genome sequence of Corynebacterium casei LMG S-19264T (=DSM 44701T), isolated from a smear-ripened cheese.</title>
        <authorList>
            <consortium name="US DOE Joint Genome Institute (JGI-PGF)"/>
            <person name="Walter F."/>
            <person name="Albersmeier A."/>
            <person name="Kalinowski J."/>
            <person name="Ruckert C."/>
        </authorList>
    </citation>
    <scope>NUCLEOTIDE SEQUENCE</scope>
    <source>
        <strain evidence="1">JCM 4784</strain>
    </source>
</reference>
<comment type="caution">
    <text evidence="1">The sequence shown here is derived from an EMBL/GenBank/DDBJ whole genome shotgun (WGS) entry which is preliminary data.</text>
</comment>
<proteinExistence type="predicted"/>
<dbReference type="EMBL" id="BNBT01000027">
    <property type="protein sequence ID" value="GHE54062.1"/>
    <property type="molecule type" value="Genomic_DNA"/>
</dbReference>
<protein>
    <submittedName>
        <fullName evidence="1">Uncharacterized protein</fullName>
    </submittedName>
</protein>
<organism evidence="1 2">
    <name type="scientific">Streptomyces longispororuber</name>
    <dbReference type="NCBI Taxonomy" id="68230"/>
    <lineage>
        <taxon>Bacteria</taxon>
        <taxon>Bacillati</taxon>
        <taxon>Actinomycetota</taxon>
        <taxon>Actinomycetes</taxon>
        <taxon>Kitasatosporales</taxon>
        <taxon>Streptomycetaceae</taxon>
        <taxon>Streptomyces</taxon>
    </lineage>
</organism>
<keyword evidence="2" id="KW-1185">Reference proteome</keyword>
<dbReference type="AlphaFoldDB" id="A0A918ZHT4"/>
<gene>
    <name evidence="1" type="ORF">GCM10018785_24410</name>
</gene>
<evidence type="ECO:0000313" key="1">
    <source>
        <dbReference type="EMBL" id="GHE54062.1"/>
    </source>
</evidence>
<name>A0A918ZHT4_9ACTN</name>
<accession>A0A918ZHT4</accession>